<dbReference type="EMBL" id="CP086322">
    <property type="protein sequence ID" value="UQA96656.1"/>
    <property type="molecule type" value="Genomic_DNA"/>
</dbReference>
<dbReference type="GO" id="GO:0016787">
    <property type="term" value="F:hydrolase activity"/>
    <property type="evidence" value="ECO:0007669"/>
    <property type="project" value="UniProtKB-KW"/>
</dbReference>
<keyword evidence="3" id="KW-1185">Reference proteome</keyword>
<proteinExistence type="predicted"/>
<dbReference type="PANTHER" id="PTHR43433">
    <property type="entry name" value="HYDROLASE, ALPHA/BETA FOLD FAMILY PROTEIN"/>
    <property type="match status" value="1"/>
</dbReference>
<dbReference type="InterPro" id="IPR029058">
    <property type="entry name" value="AB_hydrolase_fold"/>
</dbReference>
<protein>
    <submittedName>
        <fullName evidence="2">Alpha/beta fold hydrolase</fullName>
    </submittedName>
</protein>
<evidence type="ECO:0000313" key="3">
    <source>
        <dbReference type="Proteomes" id="UP000830115"/>
    </source>
</evidence>
<sequence>MLLDGCFRATSSEPSPRSTVTQSVRFTGIDPEPLLVNKATVSVLDALDLDRAHVVGMSLGSTLAQLLLLGHPERLRSATLMGARALGTFAPGPDTPDLPGPDRRVFRVFEQMGQERDREAEIAWRVENWRLFNGDVLAFDPEEFRRIEERAIDHSGCHEFPVTHSRLSPTGLDRAAELGKASTPALVIEGPEDPINPPPHARYLAGLIPNTQLVTVPGMGHALSSAVLTPVTEAILAHTTHHH</sequence>
<evidence type="ECO:0000259" key="1">
    <source>
        <dbReference type="Pfam" id="PF00561"/>
    </source>
</evidence>
<name>A0ABY4MJS7_9ACTN</name>
<keyword evidence="2" id="KW-0378">Hydrolase</keyword>
<dbReference type="InterPro" id="IPR000073">
    <property type="entry name" value="AB_hydrolase_1"/>
</dbReference>
<accession>A0ABY4MJS7</accession>
<organism evidence="2 3">
    <name type="scientific">Streptomyces halobius</name>
    <dbReference type="NCBI Taxonomy" id="2879846"/>
    <lineage>
        <taxon>Bacteria</taxon>
        <taxon>Bacillati</taxon>
        <taxon>Actinomycetota</taxon>
        <taxon>Actinomycetes</taxon>
        <taxon>Kitasatosporales</taxon>
        <taxon>Streptomycetaceae</taxon>
        <taxon>Streptomyces</taxon>
    </lineage>
</organism>
<dbReference type="Proteomes" id="UP000830115">
    <property type="component" value="Chromosome"/>
</dbReference>
<dbReference type="Pfam" id="PF00561">
    <property type="entry name" value="Abhydrolase_1"/>
    <property type="match status" value="1"/>
</dbReference>
<dbReference type="SUPFAM" id="SSF53474">
    <property type="entry name" value="alpha/beta-Hydrolases"/>
    <property type="match status" value="1"/>
</dbReference>
<reference evidence="2" key="1">
    <citation type="submission" date="2021-10" db="EMBL/GenBank/DDBJ databases">
        <title>Streptomyces nigrumlapis sp.nov.,an antimicrobial producing actinobacterium isolated from Black Gobi rocks.</title>
        <authorList>
            <person name="Wen Y."/>
            <person name="Zhang W."/>
            <person name="Liu X.G."/>
        </authorList>
    </citation>
    <scope>NUCLEOTIDE SEQUENCE</scope>
    <source>
        <strain evidence="2">ST13-2-2</strain>
    </source>
</reference>
<feature type="domain" description="AB hydrolase-1" evidence="1">
    <location>
        <begin position="43"/>
        <end position="222"/>
    </location>
</feature>
<dbReference type="PANTHER" id="PTHR43433:SF5">
    <property type="entry name" value="AB HYDROLASE-1 DOMAIN-CONTAINING PROTEIN"/>
    <property type="match status" value="1"/>
</dbReference>
<dbReference type="Gene3D" id="3.40.50.1820">
    <property type="entry name" value="alpha/beta hydrolase"/>
    <property type="match status" value="1"/>
</dbReference>
<evidence type="ECO:0000313" key="2">
    <source>
        <dbReference type="EMBL" id="UQA96656.1"/>
    </source>
</evidence>
<gene>
    <name evidence="2" type="ORF">K9S39_36535</name>
</gene>
<dbReference type="InterPro" id="IPR050471">
    <property type="entry name" value="AB_hydrolase"/>
</dbReference>